<evidence type="ECO:0000259" key="2">
    <source>
        <dbReference type="Pfam" id="PF08750"/>
    </source>
</evidence>
<dbReference type="Pfam" id="PF08750">
    <property type="entry name" value="CNP1"/>
    <property type="match status" value="1"/>
</dbReference>
<dbReference type="Proteomes" id="UP001164794">
    <property type="component" value="Chromosome"/>
</dbReference>
<sequence>MQKTFLDFLQNRAKVLVSLALLAVSCHVSAEIIFGEYGSDEEDETPKEVKIMPLVLPEFPKEDNLLSFQVSPTQTQTFFIDATSLSVGEDEIRYTMVTKSQAGAANVSYEGIRCGTFEFRRYAYGHQDNKWVMSKNETWRPINFYAANRPRAVLTQEYFCDGKGIAGSNEDMIFRIRYNRSLVKNKYTGSSF</sequence>
<gene>
    <name evidence="3" type="ORF">NB645_01760</name>
</gene>
<organism evidence="3 4">
    <name type="scientific">Oxalobacter aliiformigenes</name>
    <dbReference type="NCBI Taxonomy" id="2946593"/>
    <lineage>
        <taxon>Bacteria</taxon>
        <taxon>Pseudomonadati</taxon>
        <taxon>Pseudomonadota</taxon>
        <taxon>Betaproteobacteria</taxon>
        <taxon>Burkholderiales</taxon>
        <taxon>Oxalobacteraceae</taxon>
        <taxon>Oxalobacter</taxon>
    </lineage>
</organism>
<proteinExistence type="predicted"/>
<name>A0ABY7JJ76_9BURK</name>
<dbReference type="InterPro" id="IPR014861">
    <property type="entry name" value="CNP1-like_dom"/>
</dbReference>
<evidence type="ECO:0000256" key="1">
    <source>
        <dbReference type="SAM" id="SignalP"/>
    </source>
</evidence>
<keyword evidence="1" id="KW-0732">Signal</keyword>
<accession>A0ABY7JJ76</accession>
<protein>
    <submittedName>
        <fullName evidence="3">CNP1-like family protein</fullName>
    </submittedName>
</protein>
<evidence type="ECO:0000313" key="3">
    <source>
        <dbReference type="EMBL" id="WAV97501.1"/>
    </source>
</evidence>
<reference evidence="3" key="1">
    <citation type="journal article" date="2022" name="Front. Microbiol.">
        <title>New perspectives on an old grouping: The genomic and phenotypic variability of Oxalobacter formigenes and the implications for calcium oxalate stone prevention.</title>
        <authorList>
            <person name="Chmiel J.A."/>
            <person name="Carr C."/>
            <person name="Stuivenberg G.A."/>
            <person name="Venema R."/>
            <person name="Chanyi R.M."/>
            <person name="Al K.F."/>
            <person name="Giguere D."/>
            <person name="Say H."/>
            <person name="Akouris P.P."/>
            <person name="Dominguez Romero S.A."/>
            <person name="Kwong A."/>
            <person name="Tai V."/>
            <person name="Koval S.F."/>
            <person name="Razvi H."/>
            <person name="Bjazevic J."/>
            <person name="Burton J.P."/>
        </authorList>
    </citation>
    <scope>NUCLEOTIDE SEQUENCE</scope>
    <source>
        <strain evidence="3">HOxNP-1</strain>
    </source>
</reference>
<dbReference type="RefSeq" id="WP_269264972.1">
    <property type="nucleotide sequence ID" value="NZ_CP098248.1"/>
</dbReference>
<feature type="signal peptide" evidence="1">
    <location>
        <begin position="1"/>
        <end position="30"/>
    </location>
</feature>
<evidence type="ECO:0000313" key="4">
    <source>
        <dbReference type="Proteomes" id="UP001164794"/>
    </source>
</evidence>
<feature type="domain" description="CNP1-like uncharacterised" evidence="2">
    <location>
        <begin position="53"/>
        <end position="177"/>
    </location>
</feature>
<feature type="chain" id="PRO_5046644136" evidence="1">
    <location>
        <begin position="31"/>
        <end position="192"/>
    </location>
</feature>
<keyword evidence="4" id="KW-1185">Reference proteome</keyword>
<dbReference type="PROSITE" id="PS51257">
    <property type="entry name" value="PROKAR_LIPOPROTEIN"/>
    <property type="match status" value="1"/>
</dbReference>
<dbReference type="EMBL" id="CP098248">
    <property type="protein sequence ID" value="WAV97501.1"/>
    <property type="molecule type" value="Genomic_DNA"/>
</dbReference>